<reference evidence="2 3" key="1">
    <citation type="submission" date="2020-01" db="EMBL/GenBank/DDBJ databases">
        <authorList>
            <consortium name="DOE Joint Genome Institute"/>
            <person name="Haridas S."/>
            <person name="Albert R."/>
            <person name="Binder M."/>
            <person name="Bloem J."/>
            <person name="Labutti K."/>
            <person name="Salamov A."/>
            <person name="Andreopoulos B."/>
            <person name="Baker S.E."/>
            <person name="Barry K."/>
            <person name="Bills G."/>
            <person name="Bluhm B.H."/>
            <person name="Cannon C."/>
            <person name="Castanera R."/>
            <person name="Culley D.E."/>
            <person name="Daum C."/>
            <person name="Ezra D."/>
            <person name="Gonzalez J.B."/>
            <person name="Henrissat B."/>
            <person name="Kuo A."/>
            <person name="Liang C."/>
            <person name="Lipzen A."/>
            <person name="Lutzoni F."/>
            <person name="Magnuson J."/>
            <person name="Mondo S."/>
            <person name="Nolan M."/>
            <person name="Ohm R."/>
            <person name="Pangilinan J."/>
            <person name="Park H.-J.H."/>
            <person name="Ramirez L."/>
            <person name="Alfaro M."/>
            <person name="Sun H."/>
            <person name="Tritt A."/>
            <person name="Yoshinaga Y."/>
            <person name="Zwiers L.-H.L."/>
            <person name="Turgeon B.G."/>
            <person name="Goodwin S.B."/>
            <person name="Spatafora J.W."/>
            <person name="Crous P.W."/>
            <person name="Grigoriev I.V."/>
        </authorList>
    </citation>
    <scope>NUCLEOTIDE SEQUENCE [LARGE SCALE GENOMIC DNA]</scope>
    <source>
        <strain evidence="2 3">CBS 611.86</strain>
    </source>
</reference>
<feature type="transmembrane region" description="Helical" evidence="1">
    <location>
        <begin position="166"/>
        <end position="185"/>
    </location>
</feature>
<keyword evidence="3" id="KW-1185">Reference proteome</keyword>
<dbReference type="PANTHER" id="PTHR38848:SF3">
    <property type="entry name" value="G-PROTEIN COUPLED RECEPTORS FAMILY 3 PROFILE DOMAIN-CONTAINING PROTEIN"/>
    <property type="match status" value="1"/>
</dbReference>
<feature type="transmembrane region" description="Helical" evidence="1">
    <location>
        <begin position="261"/>
        <end position="282"/>
    </location>
</feature>
<feature type="transmembrane region" description="Helical" evidence="1">
    <location>
        <begin position="120"/>
        <end position="145"/>
    </location>
</feature>
<feature type="transmembrane region" description="Helical" evidence="1">
    <location>
        <begin position="48"/>
        <end position="67"/>
    </location>
</feature>
<dbReference type="OrthoDB" id="3210850at2759"/>
<protein>
    <recommendedName>
        <fullName evidence="4">G-protein coupled receptors family 1 profile domain-containing protein</fullName>
    </recommendedName>
</protein>
<sequence>MESGVTTTSRVIFAGISMACLFVLAGLLGNRARQLSWHHFKALNPTRVLGAMLYVMATAFVASSIIVESGLGMTSPSACPVAIFLCVSCYFSYKVIMYMFLVERAHAVRAPYVRRWHDWIWVVAMLVITIGFGTIAVCAFLWPIADIASDEKVCRIGLPARVTIPLLSFDVIITTTLTLIFVYLLRPLLRFSGASKLAVPASRFTKGMRRILASSAQAGRLVAKPVENLLWNSFVGSLLVMLPTIGNLVTLYWLDGREPSWVCLLACAADVTWATCVVHWIVLSPDTDEKAHAIY</sequence>
<proteinExistence type="predicted"/>
<dbReference type="AlphaFoldDB" id="A0A7C8I5C6"/>
<evidence type="ECO:0000313" key="3">
    <source>
        <dbReference type="Proteomes" id="UP000481861"/>
    </source>
</evidence>
<dbReference type="PANTHER" id="PTHR38848">
    <property type="entry name" value="G-PROTEIN COUPLED RECEPTORS FAMILY 3 PROFILE DOMAIN-CONTAINING PROTEIN"/>
    <property type="match status" value="1"/>
</dbReference>
<gene>
    <name evidence="2" type="ORF">BDV95DRAFT_131276</name>
</gene>
<evidence type="ECO:0008006" key="4">
    <source>
        <dbReference type="Google" id="ProtNLM"/>
    </source>
</evidence>
<dbReference type="Proteomes" id="UP000481861">
    <property type="component" value="Unassembled WGS sequence"/>
</dbReference>
<keyword evidence="1" id="KW-0812">Transmembrane</keyword>
<keyword evidence="1" id="KW-1133">Transmembrane helix</keyword>
<name>A0A7C8I5C6_9PLEO</name>
<accession>A0A7C8I5C6</accession>
<evidence type="ECO:0000256" key="1">
    <source>
        <dbReference type="SAM" id="Phobius"/>
    </source>
</evidence>
<feature type="transmembrane region" description="Helical" evidence="1">
    <location>
        <begin position="12"/>
        <end position="28"/>
    </location>
</feature>
<keyword evidence="1" id="KW-0472">Membrane</keyword>
<feature type="transmembrane region" description="Helical" evidence="1">
    <location>
        <begin position="229"/>
        <end position="254"/>
    </location>
</feature>
<feature type="transmembrane region" description="Helical" evidence="1">
    <location>
        <begin position="79"/>
        <end position="100"/>
    </location>
</feature>
<comment type="caution">
    <text evidence="2">The sequence shown here is derived from an EMBL/GenBank/DDBJ whole genome shotgun (WGS) entry which is preliminary data.</text>
</comment>
<dbReference type="EMBL" id="JAADJZ010000019">
    <property type="protein sequence ID" value="KAF2868532.1"/>
    <property type="molecule type" value="Genomic_DNA"/>
</dbReference>
<organism evidence="2 3">
    <name type="scientific">Massariosphaeria phaeospora</name>
    <dbReference type="NCBI Taxonomy" id="100035"/>
    <lineage>
        <taxon>Eukaryota</taxon>
        <taxon>Fungi</taxon>
        <taxon>Dikarya</taxon>
        <taxon>Ascomycota</taxon>
        <taxon>Pezizomycotina</taxon>
        <taxon>Dothideomycetes</taxon>
        <taxon>Pleosporomycetidae</taxon>
        <taxon>Pleosporales</taxon>
        <taxon>Pleosporales incertae sedis</taxon>
        <taxon>Massariosphaeria</taxon>
    </lineage>
</organism>
<evidence type="ECO:0000313" key="2">
    <source>
        <dbReference type="EMBL" id="KAF2868532.1"/>
    </source>
</evidence>